<dbReference type="GO" id="GO:0022857">
    <property type="term" value="F:transmembrane transporter activity"/>
    <property type="evidence" value="ECO:0007669"/>
    <property type="project" value="InterPro"/>
</dbReference>
<name>A0A561E6Y1_9MICO</name>
<proteinExistence type="predicted"/>
<dbReference type="Gene3D" id="3.40.190.120">
    <property type="entry name" value="Osmoprotection protein (prox), domain 2"/>
    <property type="match status" value="1"/>
</dbReference>
<dbReference type="AlphaFoldDB" id="A0A561E6Y1"/>
<dbReference type="Pfam" id="PF04069">
    <property type="entry name" value="OpuAC"/>
    <property type="match status" value="1"/>
</dbReference>
<dbReference type="GO" id="GO:0043190">
    <property type="term" value="C:ATP-binding cassette (ABC) transporter complex"/>
    <property type="evidence" value="ECO:0007669"/>
    <property type="project" value="InterPro"/>
</dbReference>
<dbReference type="PROSITE" id="PS51257">
    <property type="entry name" value="PROKAR_LIPOPROTEIN"/>
    <property type="match status" value="1"/>
</dbReference>
<gene>
    <name evidence="3" type="ORF">BKA23_0148</name>
</gene>
<dbReference type="Gene3D" id="3.40.190.10">
    <property type="entry name" value="Periplasmic binding protein-like II"/>
    <property type="match status" value="1"/>
</dbReference>
<dbReference type="CDD" id="cd13606">
    <property type="entry name" value="PBP2_ProX_like"/>
    <property type="match status" value="1"/>
</dbReference>
<comment type="caution">
    <text evidence="3">The sequence shown here is derived from an EMBL/GenBank/DDBJ whole genome shotgun (WGS) entry which is preliminary data.</text>
</comment>
<feature type="chain" id="PRO_5039342557" evidence="1">
    <location>
        <begin position="32"/>
        <end position="318"/>
    </location>
</feature>
<dbReference type="Proteomes" id="UP000318297">
    <property type="component" value="Unassembled WGS sequence"/>
</dbReference>
<evidence type="ECO:0000259" key="2">
    <source>
        <dbReference type="Pfam" id="PF04069"/>
    </source>
</evidence>
<feature type="signal peptide" evidence="1">
    <location>
        <begin position="1"/>
        <end position="31"/>
    </location>
</feature>
<keyword evidence="1" id="KW-0732">Signal</keyword>
<protein>
    <submittedName>
        <fullName evidence="3">Osmoprotectant transport system substrate-binding protein</fullName>
    </submittedName>
</protein>
<reference evidence="3 4" key="1">
    <citation type="submission" date="2019-06" db="EMBL/GenBank/DDBJ databases">
        <title>Sequencing the genomes of 1000 actinobacteria strains.</title>
        <authorList>
            <person name="Klenk H.-P."/>
        </authorList>
    </citation>
    <scope>NUCLEOTIDE SEQUENCE [LARGE SCALE GENOMIC DNA]</scope>
    <source>
        <strain evidence="3 4">DSM 19560</strain>
    </source>
</reference>
<keyword evidence="4" id="KW-1185">Reference proteome</keyword>
<accession>A0A561E6Y1</accession>
<dbReference type="SUPFAM" id="SSF53850">
    <property type="entry name" value="Periplasmic binding protein-like II"/>
    <property type="match status" value="1"/>
</dbReference>
<evidence type="ECO:0000256" key="1">
    <source>
        <dbReference type="SAM" id="SignalP"/>
    </source>
</evidence>
<evidence type="ECO:0000313" key="3">
    <source>
        <dbReference type="EMBL" id="TWE11385.1"/>
    </source>
</evidence>
<organism evidence="3 4">
    <name type="scientific">Rudaeicoccus suwonensis</name>
    <dbReference type="NCBI Taxonomy" id="657409"/>
    <lineage>
        <taxon>Bacteria</taxon>
        <taxon>Bacillati</taxon>
        <taxon>Actinomycetota</taxon>
        <taxon>Actinomycetes</taxon>
        <taxon>Micrococcales</taxon>
        <taxon>Dermacoccaceae</taxon>
        <taxon>Rudaeicoccus</taxon>
    </lineage>
</organism>
<feature type="domain" description="ABC-type glycine betaine transport system substrate-binding" evidence="2">
    <location>
        <begin position="56"/>
        <end position="313"/>
    </location>
</feature>
<sequence>MYTTNKGFTMKRTFTLVAVATAATLTLSACGGGSNPLSKSSASGAGIPSGTAAAGTIRVGAANFTESQILAAVYAAALNAKGLKASTGDPIGARAVYLKALDQGSVNLVPEYAYSLLTYYNPKATQTAPDAIVAALKQQLPSGQEVLNVSSAEDANSVTVTKATADKWGLKTIADLVKHESQITFAAPPEFQTNEQGLPGLKTKYDFVPGKFLPLTGNAIPNALKNGQAQAANIFTTDPSIKADGFVVLQDPKHAFGSDSVIPLINKSVATPQVIAVLNAVQAKLTTDNLAEMDKEVQVDHMDINTVATQFITDNGLS</sequence>
<evidence type="ECO:0000313" key="4">
    <source>
        <dbReference type="Proteomes" id="UP000318297"/>
    </source>
</evidence>
<dbReference type="EMBL" id="VIVQ01000001">
    <property type="protein sequence ID" value="TWE11385.1"/>
    <property type="molecule type" value="Genomic_DNA"/>
</dbReference>
<dbReference type="InterPro" id="IPR007210">
    <property type="entry name" value="ABC_Gly_betaine_transp_sub-bd"/>
</dbReference>